<sequence>MKHPDPNFSLDGKTVLLTGGAGILGSRFSLALAANGARVAVVDRNAEKADEVTAAVNAVHPDAARAYPADITNKDALVSLNHKIEAEFGLVDVLINNAAFKSPNFFEPFETFPLEDWNQVMEVNTTGVMLGCQVFGSAMAERGSGSIINTLSIYGITAPDQRIYEGSEYEGRAINTPAVYSTSKAAVWGLTQYLAAYWGGKGVRVNAVTPGGVFSGQNDTFVRRYSQKVPMGRMAEPDEMCGAVLFLASDASSYMTGQNLVVDGGWTVW</sequence>
<gene>
    <name evidence="3" type="ORF">NITGR_170015</name>
</gene>
<dbReference type="OrthoDB" id="9788235at2"/>
<dbReference type="RefSeq" id="WP_005006488.1">
    <property type="nucleotide sequence ID" value="NZ_HG422173.1"/>
</dbReference>
<dbReference type="PANTHER" id="PTHR42760">
    <property type="entry name" value="SHORT-CHAIN DEHYDROGENASES/REDUCTASES FAMILY MEMBER"/>
    <property type="match status" value="1"/>
</dbReference>
<name>M1YWA5_NITG3</name>
<organism evidence="3 4">
    <name type="scientific">Nitrospina gracilis (strain 3/211)</name>
    <dbReference type="NCBI Taxonomy" id="1266370"/>
    <lineage>
        <taxon>Bacteria</taxon>
        <taxon>Pseudomonadati</taxon>
        <taxon>Nitrospinota/Tectimicrobiota group</taxon>
        <taxon>Nitrospinota</taxon>
        <taxon>Nitrospinia</taxon>
        <taxon>Nitrospinales</taxon>
        <taxon>Nitrospinaceae</taxon>
        <taxon>Nitrospina</taxon>
    </lineage>
</organism>
<evidence type="ECO:0000256" key="2">
    <source>
        <dbReference type="ARBA" id="ARBA00023002"/>
    </source>
</evidence>
<dbReference type="SUPFAM" id="SSF51735">
    <property type="entry name" value="NAD(P)-binding Rossmann-fold domains"/>
    <property type="match status" value="1"/>
</dbReference>
<dbReference type="Proteomes" id="UP000011704">
    <property type="component" value="Unassembled WGS sequence"/>
</dbReference>
<dbReference type="InParanoid" id="M1YWA5"/>
<evidence type="ECO:0000313" key="3">
    <source>
        <dbReference type="EMBL" id="CCQ89758.1"/>
    </source>
</evidence>
<protein>
    <submittedName>
        <fullName evidence="3">Short-chain dehydrogenase/reductase SDR</fullName>
    </submittedName>
</protein>
<dbReference type="InterPro" id="IPR002347">
    <property type="entry name" value="SDR_fam"/>
</dbReference>
<comment type="similarity">
    <text evidence="1">Belongs to the short-chain dehydrogenases/reductases (SDR) family.</text>
</comment>
<dbReference type="PANTHER" id="PTHR42760:SF133">
    <property type="entry name" value="3-OXOACYL-[ACYL-CARRIER-PROTEIN] REDUCTASE"/>
    <property type="match status" value="1"/>
</dbReference>
<comment type="caution">
    <text evidence="3">The sequence shown here is derived from an EMBL/GenBank/DDBJ whole genome shotgun (WGS) entry which is preliminary data.</text>
</comment>
<proteinExistence type="inferred from homology"/>
<dbReference type="PRINTS" id="PR00080">
    <property type="entry name" value="SDRFAMILY"/>
</dbReference>
<dbReference type="Pfam" id="PF13561">
    <property type="entry name" value="adh_short_C2"/>
    <property type="match status" value="1"/>
</dbReference>
<dbReference type="STRING" id="1266370.NITGR_170015"/>
<accession>M1YWA5</accession>
<dbReference type="Gene3D" id="3.40.50.720">
    <property type="entry name" value="NAD(P)-binding Rossmann-like Domain"/>
    <property type="match status" value="1"/>
</dbReference>
<evidence type="ECO:0000256" key="1">
    <source>
        <dbReference type="ARBA" id="ARBA00006484"/>
    </source>
</evidence>
<dbReference type="GO" id="GO:0016616">
    <property type="term" value="F:oxidoreductase activity, acting on the CH-OH group of donors, NAD or NADP as acceptor"/>
    <property type="evidence" value="ECO:0007669"/>
    <property type="project" value="TreeGrafter"/>
</dbReference>
<dbReference type="PRINTS" id="PR00081">
    <property type="entry name" value="GDHRDH"/>
</dbReference>
<keyword evidence="4" id="KW-1185">Reference proteome</keyword>
<dbReference type="HOGENOM" id="CLU_010194_1_1_0"/>
<dbReference type="EMBL" id="CAQJ01000019">
    <property type="protein sequence ID" value="CCQ89758.1"/>
    <property type="molecule type" value="Genomic_DNA"/>
</dbReference>
<reference evidence="3 4" key="1">
    <citation type="journal article" date="2013" name="Front. Microbiol.">
        <title>The genome of Nitrospina gracilis illuminates the metabolism and evolution of the major marine nitrite oxidizer.</title>
        <authorList>
            <person name="Luecker S."/>
            <person name="Nowka B."/>
            <person name="Rattei T."/>
            <person name="Spieck E."/>
            <person name="and Daims H."/>
        </authorList>
    </citation>
    <scope>NUCLEOTIDE SEQUENCE [LARGE SCALE GENOMIC DNA]</scope>
    <source>
        <strain evidence="3 4">3/211</strain>
    </source>
</reference>
<evidence type="ECO:0000313" key="4">
    <source>
        <dbReference type="Proteomes" id="UP000011704"/>
    </source>
</evidence>
<dbReference type="InterPro" id="IPR036291">
    <property type="entry name" value="NAD(P)-bd_dom_sf"/>
</dbReference>
<dbReference type="AlphaFoldDB" id="M1YWA5"/>
<keyword evidence="2" id="KW-0560">Oxidoreductase</keyword>
<dbReference type="FunFam" id="3.40.50.720:FF:000084">
    <property type="entry name" value="Short-chain dehydrogenase reductase"/>
    <property type="match status" value="1"/>
</dbReference>